<keyword evidence="2 3" id="KW-0717">Septation</keyword>
<gene>
    <name evidence="3 4" type="primary">zapB</name>
    <name evidence="4" type="ORF">ACGRQ9_12240</name>
</gene>
<evidence type="ECO:0000256" key="1">
    <source>
        <dbReference type="ARBA" id="ARBA00023054"/>
    </source>
</evidence>
<comment type="subcellular location">
    <subcellularLocation>
        <location evidence="3">Cytoplasm</location>
    </subcellularLocation>
    <text evidence="3">Localizes to the septum at mid-cell, in a FtsZ-like pattern.</text>
</comment>
<dbReference type="Pfam" id="PF06005">
    <property type="entry name" value="ZapB"/>
    <property type="match status" value="1"/>
</dbReference>
<comment type="subunit">
    <text evidence="3">Homodimer. The ends of the coiled-coil dimer bind to each other, forming polymers. Interacts with FtsZ.</text>
</comment>
<evidence type="ECO:0000313" key="4">
    <source>
        <dbReference type="EMBL" id="MFH0266225.1"/>
    </source>
</evidence>
<reference evidence="4 5" key="1">
    <citation type="submission" date="2024-10" db="EMBL/GenBank/DDBJ databases">
        <authorList>
            <person name="Yibar A."/>
            <person name="Saticioglu I.B."/>
            <person name="Duman M."/>
            <person name="Ajmi N."/>
            <person name="Gurler F."/>
            <person name="Ay H."/>
            <person name="Onuk E."/>
            <person name="Guler S."/>
            <person name="Romalde J.L."/>
        </authorList>
    </citation>
    <scope>NUCLEOTIDE SEQUENCE [LARGE SCALE GENOMIC DNA]</scope>
    <source>
        <strain evidence="4 5">14-MA-B</strain>
    </source>
</reference>
<dbReference type="Proteomes" id="UP001607151">
    <property type="component" value="Unassembled WGS sequence"/>
</dbReference>
<keyword evidence="1 3" id="KW-0175">Coiled coil</keyword>
<keyword evidence="3" id="KW-0963">Cytoplasm</keyword>
<dbReference type="GO" id="GO:0051301">
    <property type="term" value="P:cell division"/>
    <property type="evidence" value="ECO:0007669"/>
    <property type="project" value="UniProtKB-KW"/>
</dbReference>
<dbReference type="EMBL" id="JBIHSN010000002">
    <property type="protein sequence ID" value="MFH0266225.1"/>
    <property type="molecule type" value="Genomic_DNA"/>
</dbReference>
<feature type="coiled-coil region" evidence="3">
    <location>
        <begin position="6"/>
        <end position="68"/>
    </location>
</feature>
<evidence type="ECO:0000256" key="2">
    <source>
        <dbReference type="ARBA" id="ARBA00023210"/>
    </source>
</evidence>
<name>A0ABW7IX46_9VIBR</name>
<dbReference type="InterPro" id="IPR009252">
    <property type="entry name" value="Cell_div_ZapB"/>
</dbReference>
<proteinExistence type="inferred from homology"/>
<comment type="similarity">
    <text evidence="3">Belongs to the ZapB family.</text>
</comment>
<comment type="caution">
    <text evidence="4">The sequence shown here is derived from an EMBL/GenBank/DDBJ whole genome shotgun (WGS) entry which is preliminary data.</text>
</comment>
<organism evidence="4 5">
    <name type="scientific">Vibrio rumoiensis</name>
    <dbReference type="NCBI Taxonomy" id="76258"/>
    <lineage>
        <taxon>Bacteria</taxon>
        <taxon>Pseudomonadati</taxon>
        <taxon>Pseudomonadota</taxon>
        <taxon>Gammaproteobacteria</taxon>
        <taxon>Vibrionales</taxon>
        <taxon>Vibrionaceae</taxon>
        <taxon>Vibrio</taxon>
    </lineage>
</organism>
<evidence type="ECO:0000256" key="3">
    <source>
        <dbReference type="HAMAP-Rule" id="MF_01196"/>
    </source>
</evidence>
<dbReference type="HAMAP" id="MF_01196">
    <property type="entry name" value="ZapB"/>
    <property type="match status" value="1"/>
</dbReference>
<evidence type="ECO:0000313" key="5">
    <source>
        <dbReference type="Proteomes" id="UP001607151"/>
    </source>
</evidence>
<keyword evidence="3" id="KW-0131">Cell cycle</keyword>
<accession>A0ABW7IX46</accession>
<comment type="function">
    <text evidence="3">Non-essential, abundant cell division factor that is required for proper Z-ring formation. It is recruited early to the divisome by direct interaction with FtsZ, stimulating Z-ring assembly and thereby promoting cell division earlier in the cell cycle. Its recruitment to the Z-ring requires functional FtsA or ZipA.</text>
</comment>
<dbReference type="Gene3D" id="1.20.5.340">
    <property type="match status" value="1"/>
</dbReference>
<protein>
    <recommendedName>
        <fullName evidence="3">Cell division protein ZapB</fullName>
    </recommendedName>
</protein>
<keyword evidence="5" id="KW-1185">Reference proteome</keyword>
<dbReference type="RefSeq" id="WP_089139952.1">
    <property type="nucleotide sequence ID" value="NZ_AP018685.1"/>
</dbReference>
<keyword evidence="3 4" id="KW-0132">Cell division</keyword>
<sequence length="80" mass="9392">MSFEVLEQLEAKIQTAVDTIALLQMEVEELKEKNEQLTSEASQLREGRVELEEQTQAMRQEQQAWQERIRNLLGKMDDVE</sequence>